<keyword evidence="1" id="KW-0812">Transmembrane</keyword>
<protein>
    <submittedName>
        <fullName evidence="2">Uncharacterized protein</fullName>
    </submittedName>
</protein>
<dbReference type="AlphaFoldDB" id="A0A382MSN8"/>
<gene>
    <name evidence="2" type="ORF">METZ01_LOCUS304848</name>
</gene>
<accession>A0A382MSN8</accession>
<feature type="transmembrane region" description="Helical" evidence="1">
    <location>
        <begin position="12"/>
        <end position="34"/>
    </location>
</feature>
<organism evidence="2">
    <name type="scientific">marine metagenome</name>
    <dbReference type="NCBI Taxonomy" id="408172"/>
    <lineage>
        <taxon>unclassified sequences</taxon>
        <taxon>metagenomes</taxon>
        <taxon>ecological metagenomes</taxon>
    </lineage>
</organism>
<reference evidence="2" key="1">
    <citation type="submission" date="2018-05" db="EMBL/GenBank/DDBJ databases">
        <authorList>
            <person name="Lanie J.A."/>
            <person name="Ng W.-L."/>
            <person name="Kazmierczak K.M."/>
            <person name="Andrzejewski T.M."/>
            <person name="Davidsen T.M."/>
            <person name="Wayne K.J."/>
            <person name="Tettelin H."/>
            <person name="Glass J.I."/>
            <person name="Rusch D."/>
            <person name="Podicherti R."/>
            <person name="Tsui H.-C.T."/>
            <person name="Winkler M.E."/>
        </authorList>
    </citation>
    <scope>NUCLEOTIDE SEQUENCE</scope>
</reference>
<feature type="transmembrane region" description="Helical" evidence="1">
    <location>
        <begin position="46"/>
        <end position="67"/>
    </location>
</feature>
<dbReference type="EMBL" id="UINC01095698">
    <property type="protein sequence ID" value="SVC51994.1"/>
    <property type="molecule type" value="Genomic_DNA"/>
</dbReference>
<evidence type="ECO:0000256" key="1">
    <source>
        <dbReference type="SAM" id="Phobius"/>
    </source>
</evidence>
<evidence type="ECO:0000313" key="2">
    <source>
        <dbReference type="EMBL" id="SVC51994.1"/>
    </source>
</evidence>
<keyword evidence="1" id="KW-0472">Membrane</keyword>
<sequence>MDIQQLQYCGDLMQSAFMTDPISTFFGFCVWILQVIGDFTGMGYELANIIIFVVVHPALTFALFVLWRRAQRQALECSCTMQVRPTAEQNRKSITSLLMKHGWMSGP</sequence>
<name>A0A382MSN8_9ZZZZ</name>
<proteinExistence type="predicted"/>
<keyword evidence="1" id="KW-1133">Transmembrane helix</keyword>